<feature type="region of interest" description="Disordered" evidence="1">
    <location>
        <begin position="1"/>
        <end position="25"/>
    </location>
</feature>
<gene>
    <name evidence="2" type="ORF">CSSPTR1EN2_LOCUS3654</name>
</gene>
<evidence type="ECO:0000313" key="2">
    <source>
        <dbReference type="EMBL" id="CAK9196797.1"/>
    </source>
</evidence>
<accession>A0ABP0THI9</accession>
<proteinExistence type="predicted"/>
<evidence type="ECO:0000313" key="3">
    <source>
        <dbReference type="Proteomes" id="UP001497512"/>
    </source>
</evidence>
<dbReference type="Proteomes" id="UP001497512">
    <property type="component" value="Chromosome 11"/>
</dbReference>
<name>A0ABP0THI9_9BRYO</name>
<organism evidence="2 3">
    <name type="scientific">Sphagnum troendelagicum</name>
    <dbReference type="NCBI Taxonomy" id="128251"/>
    <lineage>
        <taxon>Eukaryota</taxon>
        <taxon>Viridiplantae</taxon>
        <taxon>Streptophyta</taxon>
        <taxon>Embryophyta</taxon>
        <taxon>Bryophyta</taxon>
        <taxon>Sphagnophytina</taxon>
        <taxon>Sphagnopsida</taxon>
        <taxon>Sphagnales</taxon>
        <taxon>Sphagnaceae</taxon>
        <taxon>Sphagnum</taxon>
    </lineage>
</organism>
<protein>
    <submittedName>
        <fullName evidence="2">Uncharacterized protein</fullName>
    </submittedName>
</protein>
<keyword evidence="3" id="KW-1185">Reference proteome</keyword>
<reference evidence="2" key="1">
    <citation type="submission" date="2024-02" db="EMBL/GenBank/DDBJ databases">
        <authorList>
            <consortium name="ELIXIR-Norway"/>
            <consortium name="Elixir Norway"/>
        </authorList>
    </citation>
    <scope>NUCLEOTIDE SEQUENCE</scope>
</reference>
<feature type="compositionally biased region" description="Acidic residues" evidence="1">
    <location>
        <begin position="1"/>
        <end position="20"/>
    </location>
</feature>
<sequence length="79" mass="9149">MMFEPSDDIIDSDPEDDMDEPPAFGSDVERNVVLHRRAQQVVYAVNLQRMARHLRHSWAFSIALDSATHQSTSYLDLRF</sequence>
<evidence type="ECO:0000256" key="1">
    <source>
        <dbReference type="SAM" id="MobiDB-lite"/>
    </source>
</evidence>
<dbReference type="EMBL" id="OZ019903">
    <property type="protein sequence ID" value="CAK9196797.1"/>
    <property type="molecule type" value="Genomic_DNA"/>
</dbReference>